<dbReference type="AlphaFoldDB" id="A8HW16"/>
<gene>
    <name evidence="1" type="ordered locus">AZC_4382</name>
</gene>
<dbReference type="Gene3D" id="1.10.760.10">
    <property type="entry name" value="Cytochrome c-like domain"/>
    <property type="match status" value="1"/>
</dbReference>
<reference evidence="1 2" key="6">
    <citation type="journal article" date="2011" name="Appl. Environ. Microbiol.">
        <title>Involvement of the azorhizobial chromosome partition gene (parA) in the onset of bacteroid differentiation during Sesbania rostrata stem nodule development.</title>
        <authorList>
            <person name="Liu CT."/>
            <person name="Lee KB."/>
            <person name="Wang YS."/>
            <person name="Peng MH."/>
            <person name="Lee KT."/>
            <person name="Suzuki S."/>
            <person name="Suzuki T."/>
            <person name="Oyaizu H."/>
        </authorList>
    </citation>
    <scope>NUCLEOTIDE SEQUENCE [LARGE SCALE GENOMIC DNA]</scope>
    <source>
        <strain evidence="2">ATCC 43989 / DSM 5975 / JCM 20966 / LMG 6465 / NBRC 14845 / NCIMB 13405 / ORS 571</strain>
    </source>
</reference>
<name>A8HW16_AZOC5</name>
<accession>A8HW16</accession>
<dbReference type="EMBL" id="AP009384">
    <property type="protein sequence ID" value="BAF90380.1"/>
    <property type="molecule type" value="Genomic_DNA"/>
</dbReference>
<evidence type="ECO:0000313" key="1">
    <source>
        <dbReference type="EMBL" id="BAF90380.1"/>
    </source>
</evidence>
<keyword evidence="2" id="KW-1185">Reference proteome</keyword>
<dbReference type="GO" id="GO:0009055">
    <property type="term" value="F:electron transfer activity"/>
    <property type="evidence" value="ECO:0007669"/>
    <property type="project" value="InterPro"/>
</dbReference>
<reference evidence="1 2" key="3">
    <citation type="journal article" date="2008" name="BMC Genomics">
        <title>The genome of the versatile nitrogen fixer Azorhizobium caulinodans ORS571.</title>
        <authorList>
            <person name="Lee KB."/>
            <person name="Backer P.D."/>
            <person name="Aono T."/>
            <person name="Liu CT."/>
            <person name="Suzuki S."/>
            <person name="Suzuki T."/>
            <person name="Kaneko T."/>
            <person name="Yamada M."/>
            <person name="Tabata S."/>
            <person name="Kupfer D.M."/>
            <person name="Najar F.Z."/>
            <person name="Wiley G.B."/>
            <person name="Roe B."/>
            <person name="Binnewies T.T."/>
            <person name="Ussery D.W."/>
            <person name="D'Haeze W."/>
            <person name="Herder J.D."/>
            <person name="Gevers D."/>
            <person name="Vereecke D."/>
            <person name="Holsters M."/>
            <person name="Oyaizu H."/>
        </authorList>
    </citation>
    <scope>NUCLEOTIDE SEQUENCE [LARGE SCALE GENOMIC DNA]</scope>
    <source>
        <strain evidence="2">ATCC 43989 / DSM 5975 / JCM 20966 / LMG 6465 / NBRC 14845 / NCIMB 13405 / ORS 571</strain>
    </source>
</reference>
<proteinExistence type="predicted"/>
<reference evidence="1 2" key="5">
    <citation type="journal article" date="2010" name="Appl. Environ. Microbiol.">
        <title>phrR-like gene praR of Azorhizobium caulinodans ORS571 is essential for symbiosis with Sesbania rostrata and is involved in expression of reb genes.</title>
        <authorList>
            <person name="Akiba N."/>
            <person name="Aono T."/>
            <person name="Toyazaki H."/>
            <person name="Sato S."/>
            <person name="Oyaizu H."/>
        </authorList>
    </citation>
    <scope>NUCLEOTIDE SEQUENCE [LARGE SCALE GENOMIC DNA]</scope>
    <source>
        <strain evidence="2">ATCC 43989 / DSM 5975 / JCM 20966 / LMG 6465 / NBRC 14845 / NCIMB 13405 / ORS 571</strain>
    </source>
</reference>
<evidence type="ECO:0008006" key="3">
    <source>
        <dbReference type="Google" id="ProtNLM"/>
    </source>
</evidence>
<organism evidence="1 2">
    <name type="scientific">Azorhizobium caulinodans (strain ATCC 43989 / DSM 5975 / JCM 20966 / LMG 6465 / NBRC 14845 / NCIMB 13405 / ORS 571)</name>
    <dbReference type="NCBI Taxonomy" id="438753"/>
    <lineage>
        <taxon>Bacteria</taxon>
        <taxon>Pseudomonadati</taxon>
        <taxon>Pseudomonadota</taxon>
        <taxon>Alphaproteobacteria</taxon>
        <taxon>Hyphomicrobiales</taxon>
        <taxon>Xanthobacteraceae</taxon>
        <taxon>Azorhizobium</taxon>
    </lineage>
</organism>
<dbReference type="eggNOG" id="COG2863">
    <property type="taxonomic scope" value="Bacteria"/>
</dbReference>
<reference evidence="2" key="2">
    <citation type="submission" date="2007-04" db="EMBL/GenBank/DDBJ databases">
        <title>Complete genome sequence of the nitrogen-fixing bacterium Azorhizobium caulinodans ORS571.</title>
        <authorList>
            <person name="Lee K.B."/>
            <person name="Backer P.D."/>
            <person name="Aono T."/>
            <person name="Liu C.T."/>
            <person name="Suzuki S."/>
            <person name="Suzuki T."/>
            <person name="Kaneko T."/>
            <person name="Yamada M."/>
            <person name="Tabata S."/>
            <person name="Kupfer D.M."/>
            <person name="Najar F.Z."/>
            <person name="Wiley G.B."/>
            <person name="Roe B."/>
            <person name="Binnewies T."/>
            <person name="Ussery D."/>
            <person name="Vereecke D."/>
            <person name="Gevers D."/>
            <person name="Holsters M."/>
            <person name="Oyaizu H."/>
        </authorList>
    </citation>
    <scope>NUCLEOTIDE SEQUENCE [LARGE SCALE GENOMIC DNA]</scope>
    <source>
        <strain evidence="2">ATCC 43989 / DSM 5975 / JCM 20966 / LMG 6465 / NBRC 14845 / NCIMB 13405 / ORS 571</strain>
    </source>
</reference>
<sequence>MEVPHLAGQHDRYLWNQLIAFRKGTRRHQDMRFMSRALTEPEIEALVVYYSGLPR</sequence>
<dbReference type="Proteomes" id="UP000000270">
    <property type="component" value="Chromosome"/>
</dbReference>
<dbReference type="STRING" id="438753.AZC_4382"/>
<protein>
    <recommendedName>
        <fullName evidence="3">Cytochrome c domain-containing protein</fullName>
    </recommendedName>
</protein>
<reference evidence="1 2" key="4">
    <citation type="journal article" date="2009" name="Appl. Environ. Microbiol.">
        <title>Comparative genome-wide transcriptional profiling of Azorhizobium caulinodans ORS571 grown under free-living and symbiotic conditions.</title>
        <authorList>
            <person name="Tsukada S."/>
            <person name="Aono T."/>
            <person name="Akiba N."/>
            <person name="Lee KB."/>
            <person name="Liu CT."/>
            <person name="Toyazaki H."/>
            <person name="Oyaizu H."/>
        </authorList>
    </citation>
    <scope>NUCLEOTIDE SEQUENCE [LARGE SCALE GENOMIC DNA]</scope>
    <source>
        <strain evidence="2">ATCC 43989 / DSM 5975 / JCM 20966 / LMG 6465 / NBRC 14845 / NCIMB 13405 / ORS 571</strain>
    </source>
</reference>
<evidence type="ECO:0000313" key="2">
    <source>
        <dbReference type="Proteomes" id="UP000000270"/>
    </source>
</evidence>
<dbReference type="GO" id="GO:0020037">
    <property type="term" value="F:heme binding"/>
    <property type="evidence" value="ECO:0007669"/>
    <property type="project" value="InterPro"/>
</dbReference>
<reference evidence="1 2" key="1">
    <citation type="journal article" date="2007" name="Appl. Environ. Microbiol.">
        <title>Rhizobial factors required for stem nodule maturation and maintenance in Sesbania rostrata-Azorhizobium caulinodans ORS571 symbiosis.</title>
        <authorList>
            <person name="Suzuki S."/>
            <person name="Aono T."/>
            <person name="Lee KB."/>
            <person name="Suzuki T."/>
            <person name="Liu CT."/>
            <person name="Miwa H."/>
            <person name="Wakao S."/>
            <person name="Iki T."/>
            <person name="Oyaizu H."/>
        </authorList>
    </citation>
    <scope>NUCLEOTIDE SEQUENCE [LARGE SCALE GENOMIC DNA]</scope>
    <source>
        <strain evidence="2">ATCC 43989 / DSM 5975 / JCM 20966 / LMG 6465 / NBRC 14845 / NCIMB 13405 / ORS 571</strain>
    </source>
</reference>
<dbReference type="HOGENOM" id="CLU_3021917_0_0_5"/>
<dbReference type="KEGG" id="azc:AZC_4382"/>
<dbReference type="SUPFAM" id="SSF46626">
    <property type="entry name" value="Cytochrome c"/>
    <property type="match status" value="1"/>
</dbReference>
<dbReference type="InterPro" id="IPR036909">
    <property type="entry name" value="Cyt_c-like_dom_sf"/>
</dbReference>